<reference evidence="2 3" key="1">
    <citation type="submission" date="2019-07" db="EMBL/GenBank/DDBJ databases">
        <title>Genome sequence of Acholeplasma laidlawii strain with increased resistance to erythromycin.</title>
        <authorList>
            <person name="Medvedeva E.S."/>
            <person name="Baranova N.B."/>
            <person name="Siniagina M.N."/>
            <person name="Mouzykantov A."/>
            <person name="Chernova O.A."/>
            <person name="Chernov V.M."/>
        </authorList>
    </citation>
    <scope>NUCLEOTIDE SEQUENCE [LARGE SCALE GENOMIC DNA]</scope>
    <source>
        <strain evidence="2 3">PG8REry</strain>
    </source>
</reference>
<comment type="caution">
    <text evidence="2">The sequence shown here is derived from an EMBL/GenBank/DDBJ whole genome shotgun (WGS) entry which is preliminary data.</text>
</comment>
<feature type="domain" description="Ribosomal protein eL8/eL30/eS12/Gadd45" evidence="1">
    <location>
        <begin position="4"/>
        <end position="88"/>
    </location>
</feature>
<dbReference type="AlphaFoldDB" id="A0A553IJ33"/>
<dbReference type="RefSeq" id="WP_143215691.1">
    <property type="nucleotide sequence ID" value="NZ_VKID01000001.1"/>
</dbReference>
<name>A0A553IJ33_ACHLA</name>
<dbReference type="InterPro" id="IPR004038">
    <property type="entry name" value="Ribosomal_eL8/eL30/eS12/Gad45"/>
</dbReference>
<evidence type="ECO:0000313" key="3">
    <source>
        <dbReference type="Proteomes" id="UP000315938"/>
    </source>
</evidence>
<protein>
    <recommendedName>
        <fullName evidence="1">Ribosomal protein eL8/eL30/eS12/Gadd45 domain-containing protein</fullName>
    </recommendedName>
</protein>
<dbReference type="EMBL" id="VKID01000001">
    <property type="protein sequence ID" value="TRY00230.1"/>
    <property type="molecule type" value="Genomic_DNA"/>
</dbReference>
<dbReference type="InterPro" id="IPR029064">
    <property type="entry name" value="Ribosomal_eL30-like_sf"/>
</dbReference>
<dbReference type="Gene3D" id="3.30.1330.30">
    <property type="match status" value="1"/>
</dbReference>
<evidence type="ECO:0000313" key="2">
    <source>
        <dbReference type="EMBL" id="TRY00230.1"/>
    </source>
</evidence>
<dbReference type="Pfam" id="PF01248">
    <property type="entry name" value="Ribosomal_L7Ae"/>
    <property type="match status" value="1"/>
</dbReference>
<dbReference type="SUPFAM" id="SSF55315">
    <property type="entry name" value="L30e-like"/>
    <property type="match status" value="1"/>
</dbReference>
<proteinExistence type="predicted"/>
<accession>A0A553IJ33</accession>
<dbReference type="Proteomes" id="UP000315938">
    <property type="component" value="Unassembled WGS sequence"/>
</dbReference>
<organism evidence="2 3">
    <name type="scientific">Acholeplasma laidlawii</name>
    <dbReference type="NCBI Taxonomy" id="2148"/>
    <lineage>
        <taxon>Bacteria</taxon>
        <taxon>Bacillati</taxon>
        <taxon>Mycoplasmatota</taxon>
        <taxon>Mollicutes</taxon>
        <taxon>Acholeplasmatales</taxon>
        <taxon>Acholeplasmataceae</taxon>
        <taxon>Acholeplasma</taxon>
    </lineage>
</organism>
<sequence length="92" mass="10105">MNKGALGLAYAARKVVIGQEEVVKALQKKQLHLVLLATDASDNTTKKIKDKTNTYQIQLIHTHTSLDISSAIGKKNIKVIGIKDKGFSMMIK</sequence>
<gene>
    <name evidence="2" type="ORF">FNV44_04055</name>
</gene>
<evidence type="ECO:0000259" key="1">
    <source>
        <dbReference type="Pfam" id="PF01248"/>
    </source>
</evidence>